<dbReference type="AlphaFoldDB" id="A0A1E4RJZ6"/>
<evidence type="ECO:0000313" key="2">
    <source>
        <dbReference type="EMBL" id="ODV67405.1"/>
    </source>
</evidence>
<proteinExistence type="predicted"/>
<gene>
    <name evidence="2" type="ORF">HYPBUDRAFT_11976</name>
</gene>
<name>A0A1E4RJZ6_9ASCO</name>
<dbReference type="Pfam" id="PF10182">
    <property type="entry name" value="Flo11"/>
    <property type="match status" value="1"/>
</dbReference>
<dbReference type="OrthoDB" id="4024158at2759"/>
<organism evidence="2 3">
    <name type="scientific">Hyphopichia burtonii NRRL Y-1933</name>
    <dbReference type="NCBI Taxonomy" id="984485"/>
    <lineage>
        <taxon>Eukaryota</taxon>
        <taxon>Fungi</taxon>
        <taxon>Dikarya</taxon>
        <taxon>Ascomycota</taxon>
        <taxon>Saccharomycotina</taxon>
        <taxon>Pichiomycetes</taxon>
        <taxon>Debaryomycetaceae</taxon>
        <taxon>Hyphopichia</taxon>
    </lineage>
</organism>
<dbReference type="SMART" id="SM01213">
    <property type="entry name" value="Flo11"/>
    <property type="match status" value="1"/>
</dbReference>
<dbReference type="EMBL" id="KV454541">
    <property type="protein sequence ID" value="ODV67405.1"/>
    <property type="molecule type" value="Genomic_DNA"/>
</dbReference>
<dbReference type="RefSeq" id="XP_020076472.1">
    <property type="nucleotide sequence ID" value="XM_020219227.1"/>
</dbReference>
<reference evidence="3" key="1">
    <citation type="submission" date="2016-05" db="EMBL/GenBank/DDBJ databases">
        <title>Comparative genomics of biotechnologically important yeasts.</title>
        <authorList>
            <consortium name="DOE Joint Genome Institute"/>
            <person name="Riley R."/>
            <person name="Haridas S."/>
            <person name="Wolfe K.H."/>
            <person name="Lopes M.R."/>
            <person name="Hittinger C.T."/>
            <person name="Goker M."/>
            <person name="Salamov A."/>
            <person name="Wisecaver J."/>
            <person name="Long T.M."/>
            <person name="Aerts A.L."/>
            <person name="Barry K."/>
            <person name="Choi C."/>
            <person name="Clum A."/>
            <person name="Coughlan A.Y."/>
            <person name="Deshpande S."/>
            <person name="Douglass A.P."/>
            <person name="Hanson S.J."/>
            <person name="Klenk H.-P."/>
            <person name="Labutti K."/>
            <person name="Lapidus A."/>
            <person name="Lindquist E."/>
            <person name="Lipzen A."/>
            <person name="Meier-Kolthoff J.P."/>
            <person name="Ohm R.A."/>
            <person name="Otillar R.P."/>
            <person name="Pangilinan J."/>
            <person name="Peng Y."/>
            <person name="Rokas A."/>
            <person name="Rosa C.A."/>
            <person name="Scheuner C."/>
            <person name="Sibirny A.A."/>
            <person name="Slot J.C."/>
            <person name="Stielow J.B."/>
            <person name="Sun H."/>
            <person name="Kurtzman C.P."/>
            <person name="Blackwell M."/>
            <person name="Grigoriev I.V."/>
            <person name="Jeffries T.W."/>
        </authorList>
    </citation>
    <scope>NUCLEOTIDE SEQUENCE [LARGE SCALE GENOMIC DNA]</scope>
    <source>
        <strain evidence="3">NRRL Y-1933</strain>
    </source>
</reference>
<dbReference type="PROSITE" id="PS51824">
    <property type="entry name" value="FLO11"/>
    <property type="match status" value="1"/>
</dbReference>
<evidence type="ECO:0000259" key="1">
    <source>
        <dbReference type="PROSITE" id="PS51824"/>
    </source>
</evidence>
<protein>
    <recommendedName>
        <fullName evidence="1">Flo11 domain-containing protein</fullName>
    </recommendedName>
</protein>
<sequence>DIGAGLGGSILRRHLIDGAAGIGADADLLGAVSAGAGIGAGGSILKRSLASGGIAAGVGADVLGSTADIGAGLGGSILRRHLIDGAAGIGADADLLGAVSAGAGIGAGGSILKREEEEKRSLASAGIAGGVGADVLGSSADIGAGAGASVLKRDVGFFEKLRSGVSGAGQSILSKFTGSVPRASFTVSDVAWVEGDLFKVTINFETVEAAKLFAKFQDELKSLSVGGVGDDGSDQLLWDGSSNSKIDNFAKWSSTVLVKASKHNNLYCLPDDFAIKFDWTAQDASELHSLWSKYFDTTYEYTFSKDFGTTSKKQNNIKVEKRCLEHASGNSTEADAQFDTSVLNEWKTSTNVLPNFCWPSHCSA</sequence>
<feature type="non-terminal residue" evidence="2">
    <location>
        <position position="1"/>
    </location>
</feature>
<keyword evidence="3" id="KW-1185">Reference proteome</keyword>
<accession>A0A1E4RJZ6</accession>
<feature type="domain" description="Flo11" evidence="1">
    <location>
        <begin position="152"/>
        <end position="364"/>
    </location>
</feature>
<dbReference type="STRING" id="984485.A0A1E4RJZ6"/>
<dbReference type="Proteomes" id="UP000095085">
    <property type="component" value="Unassembled WGS sequence"/>
</dbReference>
<dbReference type="InterPro" id="IPR018789">
    <property type="entry name" value="Flo11"/>
</dbReference>
<evidence type="ECO:0000313" key="3">
    <source>
        <dbReference type="Proteomes" id="UP000095085"/>
    </source>
</evidence>
<dbReference type="GeneID" id="30993777"/>